<dbReference type="Pfam" id="PF00391">
    <property type="entry name" value="PEP-utilizers"/>
    <property type="match status" value="1"/>
</dbReference>
<evidence type="ECO:0000256" key="1">
    <source>
        <dbReference type="ARBA" id="ARBA00000683"/>
    </source>
</evidence>
<evidence type="ECO:0000313" key="24">
    <source>
        <dbReference type="EMBL" id="SIR04541.1"/>
    </source>
</evidence>
<feature type="active site" description="Tele-phosphohistidine intermediate" evidence="18">
    <location>
        <position position="191"/>
    </location>
</feature>
<evidence type="ECO:0000256" key="20">
    <source>
        <dbReference type="PIRSR" id="PIRSR000732-3"/>
    </source>
</evidence>
<keyword evidence="9 17" id="KW-0963">Cytoplasm</keyword>
<evidence type="ECO:0000256" key="14">
    <source>
        <dbReference type="ARBA" id="ARBA00022777"/>
    </source>
</evidence>
<evidence type="ECO:0000256" key="15">
    <source>
        <dbReference type="ARBA" id="ARBA00022842"/>
    </source>
</evidence>
<gene>
    <name evidence="24" type="ORF">SAMN05920897_1293</name>
</gene>
<dbReference type="InterPro" id="IPR040442">
    <property type="entry name" value="Pyrv_kinase-like_dom_sf"/>
</dbReference>
<comment type="cofactor">
    <cofactor evidence="2 17 20">
        <name>Mg(2+)</name>
        <dbReference type="ChEBI" id="CHEBI:18420"/>
    </cofactor>
</comment>
<evidence type="ECO:0000256" key="7">
    <source>
        <dbReference type="ARBA" id="ARBA00016544"/>
    </source>
</evidence>
<evidence type="ECO:0000256" key="10">
    <source>
        <dbReference type="ARBA" id="ARBA00022597"/>
    </source>
</evidence>
<evidence type="ECO:0000256" key="11">
    <source>
        <dbReference type="ARBA" id="ARBA00022679"/>
    </source>
</evidence>
<keyword evidence="15 17" id="KW-0460">Magnesium</keyword>
<evidence type="ECO:0000313" key="25">
    <source>
        <dbReference type="Proteomes" id="UP000186400"/>
    </source>
</evidence>
<feature type="domain" description="PEP-utilising enzyme C-terminal" evidence="22">
    <location>
        <begin position="260"/>
        <end position="543"/>
    </location>
</feature>
<dbReference type="SUPFAM" id="SSF51621">
    <property type="entry name" value="Phosphoenolpyruvate/pyruvate domain"/>
    <property type="match status" value="1"/>
</dbReference>
<dbReference type="InterPro" id="IPR008731">
    <property type="entry name" value="PTS_EIN"/>
</dbReference>
<dbReference type="PRINTS" id="PR01736">
    <property type="entry name" value="PHPHTRNFRASE"/>
</dbReference>
<dbReference type="Proteomes" id="UP000186400">
    <property type="component" value="Unassembled WGS sequence"/>
</dbReference>
<evidence type="ECO:0000256" key="18">
    <source>
        <dbReference type="PIRSR" id="PIRSR000732-1"/>
    </source>
</evidence>
<dbReference type="GO" id="GO:0016301">
    <property type="term" value="F:kinase activity"/>
    <property type="evidence" value="ECO:0007669"/>
    <property type="project" value="UniProtKB-KW"/>
</dbReference>
<dbReference type="InterPro" id="IPR000121">
    <property type="entry name" value="PEP_util_C"/>
</dbReference>
<dbReference type="SUPFAM" id="SSF47831">
    <property type="entry name" value="Enzyme I of the PEP:sugar phosphotransferase system HPr-binding (sub)domain"/>
    <property type="match status" value="1"/>
</dbReference>
<evidence type="ECO:0000256" key="3">
    <source>
        <dbReference type="ARBA" id="ARBA00002728"/>
    </source>
</evidence>
<dbReference type="AlphaFoldDB" id="A0A1N6XQR2"/>
<feature type="binding site" evidence="19">
    <location>
        <position position="298"/>
    </location>
    <ligand>
        <name>phosphoenolpyruvate</name>
        <dbReference type="ChEBI" id="CHEBI:58702"/>
    </ligand>
</feature>
<dbReference type="PROSITE" id="PS00742">
    <property type="entry name" value="PEP_ENZYMES_2"/>
    <property type="match status" value="1"/>
</dbReference>
<dbReference type="PANTHER" id="PTHR46244">
    <property type="entry name" value="PHOSPHOENOLPYRUVATE-PROTEIN PHOSPHOTRANSFERASE"/>
    <property type="match status" value="1"/>
</dbReference>
<evidence type="ECO:0000259" key="21">
    <source>
        <dbReference type="Pfam" id="PF00391"/>
    </source>
</evidence>
<dbReference type="EMBL" id="FTMS01000029">
    <property type="protein sequence ID" value="SIR04541.1"/>
    <property type="molecule type" value="Genomic_DNA"/>
</dbReference>
<keyword evidence="11 17" id="KW-0808">Transferase</keyword>
<dbReference type="GO" id="GO:0046872">
    <property type="term" value="F:metal ion binding"/>
    <property type="evidence" value="ECO:0007669"/>
    <property type="project" value="UniProtKB-KW"/>
</dbReference>
<evidence type="ECO:0000256" key="2">
    <source>
        <dbReference type="ARBA" id="ARBA00001946"/>
    </source>
</evidence>
<feature type="binding site" evidence="19">
    <location>
        <position position="334"/>
    </location>
    <ligand>
        <name>phosphoenolpyruvate</name>
        <dbReference type="ChEBI" id="CHEBI:58702"/>
    </ligand>
</feature>
<feature type="domain" description="Phosphotransferase system enzyme I N-terminal" evidence="23">
    <location>
        <begin position="5"/>
        <end position="128"/>
    </location>
</feature>
<feature type="binding site" evidence="20">
    <location>
        <position position="434"/>
    </location>
    <ligand>
        <name>Mg(2+)</name>
        <dbReference type="ChEBI" id="CHEBI:18420"/>
    </ligand>
</feature>
<feature type="binding site" evidence="20">
    <location>
        <position position="458"/>
    </location>
    <ligand>
        <name>Mg(2+)</name>
        <dbReference type="ChEBI" id="CHEBI:18420"/>
    </ligand>
</feature>
<dbReference type="EC" id="2.7.3.9" evidence="6 17"/>
<dbReference type="InterPro" id="IPR024692">
    <property type="entry name" value="PTS_EI"/>
</dbReference>
<dbReference type="NCBIfam" id="TIGR01417">
    <property type="entry name" value="PTS_I_fam"/>
    <property type="match status" value="1"/>
</dbReference>
<dbReference type="GO" id="GO:0008965">
    <property type="term" value="F:phosphoenolpyruvate-protein phosphotransferase activity"/>
    <property type="evidence" value="ECO:0007669"/>
    <property type="project" value="UniProtKB-EC"/>
</dbReference>
<evidence type="ECO:0000259" key="23">
    <source>
        <dbReference type="Pfam" id="PF05524"/>
    </source>
</evidence>
<dbReference type="InterPro" id="IPR008279">
    <property type="entry name" value="PEP-util_enz_mobile_dom"/>
</dbReference>
<evidence type="ECO:0000256" key="9">
    <source>
        <dbReference type="ARBA" id="ARBA00022490"/>
    </source>
</evidence>
<evidence type="ECO:0000256" key="19">
    <source>
        <dbReference type="PIRSR" id="PIRSR000732-2"/>
    </source>
</evidence>
<dbReference type="GO" id="GO:0005737">
    <property type="term" value="C:cytoplasm"/>
    <property type="evidence" value="ECO:0007669"/>
    <property type="project" value="UniProtKB-SubCell"/>
</dbReference>
<dbReference type="InterPro" id="IPR036618">
    <property type="entry name" value="PtsI_HPr-bd_sf"/>
</dbReference>
<evidence type="ECO:0000256" key="4">
    <source>
        <dbReference type="ARBA" id="ARBA00004496"/>
    </source>
</evidence>
<dbReference type="GO" id="GO:0009401">
    <property type="term" value="P:phosphoenolpyruvate-dependent sugar phosphotransferase system"/>
    <property type="evidence" value="ECO:0007669"/>
    <property type="project" value="UniProtKB-KW"/>
</dbReference>
<dbReference type="PANTHER" id="PTHR46244:SF3">
    <property type="entry name" value="PHOSPHOENOLPYRUVATE-PROTEIN PHOSPHOTRANSFERASE"/>
    <property type="match status" value="1"/>
</dbReference>
<dbReference type="Pfam" id="PF02896">
    <property type="entry name" value="PEP-utilizers_C"/>
    <property type="match status" value="1"/>
</dbReference>
<dbReference type="InterPro" id="IPR006318">
    <property type="entry name" value="PTS_EI-like"/>
</dbReference>
<organism evidence="24 25">
    <name type="scientific">Alkalispirochaeta americana</name>
    <dbReference type="NCBI Taxonomy" id="159291"/>
    <lineage>
        <taxon>Bacteria</taxon>
        <taxon>Pseudomonadati</taxon>
        <taxon>Spirochaetota</taxon>
        <taxon>Spirochaetia</taxon>
        <taxon>Spirochaetales</taxon>
        <taxon>Spirochaetaceae</taxon>
        <taxon>Alkalispirochaeta</taxon>
    </lineage>
</organism>
<comment type="function">
    <text evidence="3 17">General (non sugar-specific) component of the phosphoenolpyruvate-dependent sugar phosphotransferase system (sugar PTS). This major carbohydrate active-transport system catalyzes the phosphorylation of incoming sugar substrates concomitantly with their translocation across the cell membrane. Enzyme I transfers the phosphoryl group from phosphoenolpyruvate (PEP) to the phosphoryl carrier protein (HPr).</text>
</comment>
<comment type="subcellular location">
    <subcellularLocation>
        <location evidence="4 17">Cytoplasm</location>
    </subcellularLocation>
</comment>
<dbReference type="SUPFAM" id="SSF52009">
    <property type="entry name" value="Phosphohistidine domain"/>
    <property type="match status" value="1"/>
</dbReference>
<evidence type="ECO:0000256" key="8">
    <source>
        <dbReference type="ARBA" id="ARBA00022448"/>
    </source>
</evidence>
<dbReference type="OrthoDB" id="9765468at2"/>
<dbReference type="STRING" id="159291.SAMN05920897_1293"/>
<evidence type="ECO:0000256" key="12">
    <source>
        <dbReference type="ARBA" id="ARBA00022683"/>
    </source>
</evidence>
<dbReference type="InterPro" id="IPR023151">
    <property type="entry name" value="PEP_util_CS"/>
</dbReference>
<dbReference type="InterPro" id="IPR050499">
    <property type="entry name" value="PEP-utilizing_PTS_enzyme"/>
</dbReference>
<reference evidence="24 25" key="1">
    <citation type="submission" date="2017-01" db="EMBL/GenBank/DDBJ databases">
        <authorList>
            <person name="Mah S.A."/>
            <person name="Swanson W.J."/>
            <person name="Moy G.W."/>
            <person name="Vacquier V.D."/>
        </authorList>
    </citation>
    <scope>NUCLEOTIDE SEQUENCE [LARGE SCALE GENOMIC DNA]</scope>
    <source>
        <strain evidence="24 25">ASpG1</strain>
    </source>
</reference>
<sequence>MKEFRGIGVSSGLVIGQVYVLVKKDIETFSRKRISADPQAEFKRYSESRERVLAYLQTIVKNLEINGFEERAGIFEGHMEFVDDEDAIAEIEKVLGNGELSAEAAVSDYYKECSNEMAAMDDPYFQERASDFLDVREKLLLALQGDSLQPLAAYPEDAVICCRELVPSDTALLDRTKVKGFVTETGSSTSHIAILAKALGLPAVAGVDGLLASVETGQFVFMDGSSGSIVLEPNQVFMKQAGKTIRDAQDRRQHLLEKSCLPAVTPDGRRIRLFSNIGSLDEAKVALQLGSEGIGLFRTEFLYAEKPQPLAEQELIEVFGAVADIFEDKPVIVRTLDVGGDKPLPWLDIPAGDNPFLGYRGIRIYKEFIDLITCQLRALLRANAVESRDLRIMFPMVISQEEVEWLIELVHTIESSLTEEGLAYRHCLLGIMIETPAASLMADKLAPMVDFISIGSNDLTQYTLAVDRGDTAVHHLYNPLHPAVKRSIEHIIAEAGCYGTEVGLCGELGGTREGIEFLAFLDIDEISISGEYILEARDLIRNMSM</sequence>
<keyword evidence="8 17" id="KW-0813">Transport</keyword>
<dbReference type="PIRSF" id="PIRSF000732">
    <property type="entry name" value="PTS_enzyme_I"/>
    <property type="match status" value="1"/>
</dbReference>
<feature type="binding site" evidence="19">
    <location>
        <position position="468"/>
    </location>
    <ligand>
        <name>phosphoenolpyruvate</name>
        <dbReference type="ChEBI" id="CHEBI:58702"/>
    </ligand>
</feature>
<evidence type="ECO:0000256" key="13">
    <source>
        <dbReference type="ARBA" id="ARBA00022723"/>
    </source>
</evidence>
<evidence type="ECO:0000256" key="5">
    <source>
        <dbReference type="ARBA" id="ARBA00007837"/>
    </source>
</evidence>
<dbReference type="Gene3D" id="3.50.30.10">
    <property type="entry name" value="Phosphohistidine domain"/>
    <property type="match status" value="1"/>
</dbReference>
<dbReference type="Gene3D" id="1.10.274.10">
    <property type="entry name" value="PtsI, HPr-binding domain"/>
    <property type="match status" value="1"/>
</dbReference>
<feature type="binding site" evidence="19">
    <location>
        <begin position="457"/>
        <end position="458"/>
    </location>
    <ligand>
        <name>phosphoenolpyruvate</name>
        <dbReference type="ChEBI" id="CHEBI:58702"/>
    </ligand>
</feature>
<evidence type="ECO:0000256" key="16">
    <source>
        <dbReference type="ARBA" id="ARBA00033235"/>
    </source>
</evidence>
<comment type="catalytic activity">
    <reaction evidence="1 17">
        <text>L-histidyl-[protein] + phosphoenolpyruvate = N(pros)-phospho-L-histidyl-[protein] + pyruvate</text>
        <dbReference type="Rhea" id="RHEA:23880"/>
        <dbReference type="Rhea" id="RHEA-COMP:9745"/>
        <dbReference type="Rhea" id="RHEA-COMP:9746"/>
        <dbReference type="ChEBI" id="CHEBI:15361"/>
        <dbReference type="ChEBI" id="CHEBI:29979"/>
        <dbReference type="ChEBI" id="CHEBI:58702"/>
        <dbReference type="ChEBI" id="CHEBI:64837"/>
        <dbReference type="EC" id="2.7.3.9"/>
    </reaction>
</comment>
<keyword evidence="13 17" id="KW-0479">Metal-binding</keyword>
<keyword evidence="14 17" id="KW-0418">Kinase</keyword>
<dbReference type="Pfam" id="PF05524">
    <property type="entry name" value="PEP-utilisers_N"/>
    <property type="match status" value="1"/>
</dbReference>
<dbReference type="Gene3D" id="3.20.20.60">
    <property type="entry name" value="Phosphoenolpyruvate-binding domains"/>
    <property type="match status" value="1"/>
</dbReference>
<proteinExistence type="inferred from homology"/>
<name>A0A1N6XQR2_9SPIO</name>
<dbReference type="InterPro" id="IPR015813">
    <property type="entry name" value="Pyrv/PenolPyrv_kinase-like_dom"/>
</dbReference>
<feature type="active site" description="Proton donor" evidence="18">
    <location>
        <position position="505"/>
    </location>
</feature>
<evidence type="ECO:0000256" key="17">
    <source>
        <dbReference type="PIRNR" id="PIRNR000732"/>
    </source>
</evidence>
<evidence type="ECO:0000256" key="6">
    <source>
        <dbReference type="ARBA" id="ARBA00012232"/>
    </source>
</evidence>
<dbReference type="RefSeq" id="WP_076489922.1">
    <property type="nucleotide sequence ID" value="NZ_FTMS01000029.1"/>
</dbReference>
<keyword evidence="12 17" id="KW-0598">Phosphotransferase system</keyword>
<accession>A0A1N6XQR2</accession>
<evidence type="ECO:0000259" key="22">
    <source>
        <dbReference type="Pfam" id="PF02896"/>
    </source>
</evidence>
<keyword evidence="25" id="KW-1185">Reference proteome</keyword>
<feature type="domain" description="PEP-utilising enzyme mobile" evidence="21">
    <location>
        <begin position="155"/>
        <end position="227"/>
    </location>
</feature>
<dbReference type="InterPro" id="IPR036637">
    <property type="entry name" value="Phosphohistidine_dom_sf"/>
</dbReference>
<protein>
    <recommendedName>
        <fullName evidence="7 17">Phosphoenolpyruvate-protein phosphotransferase</fullName>
        <ecNumber evidence="6 17">2.7.3.9</ecNumber>
    </recommendedName>
    <alternativeName>
        <fullName evidence="16 17">Phosphotransferase system, enzyme I</fullName>
    </alternativeName>
</protein>
<comment type="similarity">
    <text evidence="5 17">Belongs to the PEP-utilizing enzyme family.</text>
</comment>
<keyword evidence="10 17" id="KW-0762">Sugar transport</keyword>